<feature type="domain" description="HTH CENPB-type" evidence="3">
    <location>
        <begin position="178"/>
        <end position="251"/>
    </location>
</feature>
<dbReference type="SMART" id="SM00674">
    <property type="entry name" value="CENPB"/>
    <property type="match status" value="1"/>
</dbReference>
<dbReference type="PROSITE" id="PS51253">
    <property type="entry name" value="HTH_CENPB"/>
    <property type="match status" value="1"/>
</dbReference>
<accession>A0A137P704</accession>
<dbReference type="Pfam" id="PF03221">
    <property type="entry name" value="HTH_Tnp_Tc5"/>
    <property type="match status" value="1"/>
</dbReference>
<dbReference type="InterPro" id="IPR006600">
    <property type="entry name" value="HTH_CenpB_DNA-bd_dom"/>
</dbReference>
<dbReference type="SUPFAM" id="SSF46689">
    <property type="entry name" value="Homeodomain-like"/>
    <property type="match status" value="2"/>
</dbReference>
<evidence type="ECO:0000313" key="5">
    <source>
        <dbReference type="Proteomes" id="UP000070444"/>
    </source>
</evidence>
<keyword evidence="5" id="KW-1185">Reference proteome</keyword>
<sequence length="443" mass="50538">MSETYSSLPVVTNTQATLILPTQTNIQAENFEQQQQQQQQQQAGNPLNVTPAQEDLAQQQQVNFQASQAKMENSYENGNVGGGNTQQGQATNSIEHPKLQRLTNDQKREICLYHLNNPNLRQGQLAKHFNTQQYTISRILKERNKWLNLDGTQIDINNQQAAPTVSPTGYNNELQQTIITQSNDQTYPDLEAELAGWYQELKGSDSKPSDKEVREKANSLRLKYNVDENSITFSNQWVEGFKKRHGFKKTYYKRNRFQFEQENDELPIIMMENNNVIQAPAQSVAPPNTSTFPAIPHNGSNGPSNVPGYRNIRPRASIDQNQELVNNTNNEIPVEAYTQPNGAPQEQSNTALTTPINYTYNHFNHPKIIKYGVEFLNYFEMTGGINNQEKAMLAKLINQVRMRYTVQEGKYLKEYLKSQPNPGLNIDPRDIEALERIANQTEM</sequence>
<dbReference type="GO" id="GO:0003677">
    <property type="term" value="F:DNA binding"/>
    <property type="evidence" value="ECO:0007669"/>
    <property type="project" value="UniProtKB-KW"/>
</dbReference>
<keyword evidence="1" id="KW-0238">DNA-binding</keyword>
<dbReference type="InterPro" id="IPR050863">
    <property type="entry name" value="CenT-Element_Derived"/>
</dbReference>
<proteinExistence type="predicted"/>
<evidence type="ECO:0000259" key="3">
    <source>
        <dbReference type="PROSITE" id="PS51253"/>
    </source>
</evidence>
<dbReference type="AlphaFoldDB" id="A0A137P704"/>
<evidence type="ECO:0000256" key="1">
    <source>
        <dbReference type="ARBA" id="ARBA00023125"/>
    </source>
</evidence>
<reference evidence="4 5" key="1">
    <citation type="journal article" date="2015" name="Genome Biol. Evol.">
        <title>Phylogenomic analyses indicate that early fungi evolved digesting cell walls of algal ancestors of land plants.</title>
        <authorList>
            <person name="Chang Y."/>
            <person name="Wang S."/>
            <person name="Sekimoto S."/>
            <person name="Aerts A.L."/>
            <person name="Choi C."/>
            <person name="Clum A."/>
            <person name="LaButti K.M."/>
            <person name="Lindquist E.A."/>
            <person name="Yee Ngan C."/>
            <person name="Ohm R.A."/>
            <person name="Salamov A.A."/>
            <person name="Grigoriev I.V."/>
            <person name="Spatafora J.W."/>
            <person name="Berbee M.L."/>
        </authorList>
    </citation>
    <scope>NUCLEOTIDE SEQUENCE [LARGE SCALE GENOMIC DNA]</scope>
    <source>
        <strain evidence="4 5">NRRL 28638</strain>
    </source>
</reference>
<dbReference type="EMBL" id="KQ964493">
    <property type="protein sequence ID" value="KXN70778.1"/>
    <property type="molecule type" value="Genomic_DNA"/>
</dbReference>
<dbReference type="OrthoDB" id="9909311at2759"/>
<feature type="region of interest" description="Disordered" evidence="2">
    <location>
        <begin position="74"/>
        <end position="95"/>
    </location>
</feature>
<dbReference type="PANTHER" id="PTHR19303">
    <property type="entry name" value="TRANSPOSON"/>
    <property type="match status" value="1"/>
</dbReference>
<dbReference type="GO" id="GO:0005634">
    <property type="term" value="C:nucleus"/>
    <property type="evidence" value="ECO:0007669"/>
    <property type="project" value="TreeGrafter"/>
</dbReference>
<evidence type="ECO:0000313" key="4">
    <source>
        <dbReference type="EMBL" id="KXN70778.1"/>
    </source>
</evidence>
<dbReference type="Gene3D" id="1.10.10.60">
    <property type="entry name" value="Homeodomain-like"/>
    <property type="match status" value="2"/>
</dbReference>
<organism evidence="4 5">
    <name type="scientific">Conidiobolus coronatus (strain ATCC 28846 / CBS 209.66 / NRRL 28638)</name>
    <name type="common">Delacroixia coronata</name>
    <dbReference type="NCBI Taxonomy" id="796925"/>
    <lineage>
        <taxon>Eukaryota</taxon>
        <taxon>Fungi</taxon>
        <taxon>Fungi incertae sedis</taxon>
        <taxon>Zoopagomycota</taxon>
        <taxon>Entomophthoromycotina</taxon>
        <taxon>Entomophthoromycetes</taxon>
        <taxon>Entomophthorales</taxon>
        <taxon>Ancylistaceae</taxon>
        <taxon>Conidiobolus</taxon>
    </lineage>
</organism>
<dbReference type="Proteomes" id="UP000070444">
    <property type="component" value="Unassembled WGS sequence"/>
</dbReference>
<dbReference type="PANTHER" id="PTHR19303:SF73">
    <property type="entry name" value="PROTEIN PDC2"/>
    <property type="match status" value="1"/>
</dbReference>
<protein>
    <recommendedName>
        <fullName evidence="3">HTH CENPB-type domain-containing protein</fullName>
    </recommendedName>
</protein>
<evidence type="ECO:0000256" key="2">
    <source>
        <dbReference type="SAM" id="MobiDB-lite"/>
    </source>
</evidence>
<name>A0A137P704_CONC2</name>
<gene>
    <name evidence="4" type="ORF">CONCODRAFT_78690</name>
</gene>
<dbReference type="InterPro" id="IPR009057">
    <property type="entry name" value="Homeodomain-like_sf"/>
</dbReference>
<dbReference type="STRING" id="796925.A0A137P704"/>